<keyword evidence="2 3" id="KW-0413">Isomerase</keyword>
<dbReference type="InterPro" id="IPR011060">
    <property type="entry name" value="RibuloseP-bd_barrel"/>
</dbReference>
<reference evidence="3 4" key="1">
    <citation type="submission" date="2014-09" db="EMBL/GenBank/DDBJ databases">
        <title>Vibrio maritimus JCM 19240. (C210) whole genome shotgun sequence.</title>
        <authorList>
            <person name="Sawabe T."/>
            <person name="Meirelles P."/>
            <person name="Nakanishi M."/>
            <person name="Sayaka M."/>
            <person name="Hattori M."/>
            <person name="Ohkuma M."/>
        </authorList>
    </citation>
    <scope>NUCLEOTIDE SEQUENCE [LARGE SCALE GENOMIC DNA]</scope>
    <source>
        <strain evidence="3 4">JCM 19240</strain>
    </source>
</reference>
<name>A0A090TEA5_9VIBR</name>
<dbReference type="Pfam" id="PF00834">
    <property type="entry name" value="Ribul_P_3_epim"/>
    <property type="match status" value="1"/>
</dbReference>
<organism evidence="3 4">
    <name type="scientific">Vibrio maritimus</name>
    <dbReference type="NCBI Taxonomy" id="990268"/>
    <lineage>
        <taxon>Bacteria</taxon>
        <taxon>Pseudomonadati</taxon>
        <taxon>Pseudomonadota</taxon>
        <taxon>Gammaproteobacteria</taxon>
        <taxon>Vibrionales</taxon>
        <taxon>Vibrionaceae</taxon>
        <taxon>Vibrio</taxon>
    </lineage>
</organism>
<sequence>MSDRNWVLPKSKRCLSVGVTAADWRDLTASLSPLGPDTEWLHLDVMDGQFVPKLTLGPWSVSALPEGFIIDAHVMTQSPIQHAEELVKQGAHVVTLQYEGLRNAAEALIALEPAKVSYQGEQFPLIRGISLCPDTCLGVLSDLLPHVEMIQLLTLDPRSGVKLENDAFIERLHELNALLEETGFDPLVSIDGSMSLELARASVAEGVQVVVSGSALFSGNSLNDNLLLWRNYMYC</sequence>
<keyword evidence="4" id="KW-1185">Reference proteome</keyword>
<gene>
    <name evidence="3" type="ORF">JCM19240_6821</name>
</gene>
<dbReference type="SUPFAM" id="SSF51366">
    <property type="entry name" value="Ribulose-phoshate binding barrel"/>
    <property type="match status" value="1"/>
</dbReference>
<dbReference type="PANTHER" id="PTHR11749">
    <property type="entry name" value="RIBULOSE-5-PHOSPHATE-3-EPIMERASE"/>
    <property type="match status" value="1"/>
</dbReference>
<dbReference type="GO" id="GO:0004750">
    <property type="term" value="F:D-ribulose-phosphate 3-epimerase activity"/>
    <property type="evidence" value="ECO:0007669"/>
    <property type="project" value="UniProtKB-EC"/>
</dbReference>
<dbReference type="InterPro" id="IPR013785">
    <property type="entry name" value="Aldolase_TIM"/>
</dbReference>
<dbReference type="Gene3D" id="3.20.20.70">
    <property type="entry name" value="Aldolase class I"/>
    <property type="match status" value="1"/>
</dbReference>
<reference evidence="3 4" key="2">
    <citation type="submission" date="2014-09" db="EMBL/GenBank/DDBJ databases">
        <authorList>
            <consortium name="NBRP consortium"/>
            <person name="Sawabe T."/>
            <person name="Meirelles P."/>
            <person name="Nakanishi M."/>
            <person name="Sayaka M."/>
            <person name="Hattori M."/>
            <person name="Ohkuma M."/>
        </authorList>
    </citation>
    <scope>NUCLEOTIDE SEQUENCE [LARGE SCALE GENOMIC DNA]</scope>
    <source>
        <strain evidence="3 4">JCM 19240</strain>
    </source>
</reference>
<proteinExistence type="predicted"/>
<evidence type="ECO:0000256" key="1">
    <source>
        <dbReference type="ARBA" id="ARBA00022723"/>
    </source>
</evidence>
<evidence type="ECO:0000313" key="3">
    <source>
        <dbReference type="EMBL" id="GAL37643.1"/>
    </source>
</evidence>
<dbReference type="InterPro" id="IPR000056">
    <property type="entry name" value="Ribul_P_3_epim-like"/>
</dbReference>
<dbReference type="GO" id="GO:0005975">
    <property type="term" value="P:carbohydrate metabolic process"/>
    <property type="evidence" value="ECO:0007669"/>
    <property type="project" value="InterPro"/>
</dbReference>
<evidence type="ECO:0000256" key="2">
    <source>
        <dbReference type="ARBA" id="ARBA00023235"/>
    </source>
</evidence>
<dbReference type="Proteomes" id="UP000029224">
    <property type="component" value="Unassembled WGS sequence"/>
</dbReference>
<dbReference type="AlphaFoldDB" id="A0A090TEA5"/>
<dbReference type="GO" id="GO:0046872">
    <property type="term" value="F:metal ion binding"/>
    <property type="evidence" value="ECO:0007669"/>
    <property type="project" value="UniProtKB-KW"/>
</dbReference>
<dbReference type="OrthoDB" id="5676666at2"/>
<dbReference type="EC" id="5.1.3.1" evidence="3"/>
<accession>A0A090TEA5</accession>
<keyword evidence="1" id="KW-0479">Metal-binding</keyword>
<protein>
    <submittedName>
        <fullName evidence="3">Ribulose-phosphate 3-epimerase</fullName>
        <ecNumber evidence="3">5.1.3.1</ecNumber>
    </submittedName>
</protein>
<evidence type="ECO:0000313" key="4">
    <source>
        <dbReference type="Proteomes" id="UP000029224"/>
    </source>
</evidence>
<comment type="caution">
    <text evidence="3">The sequence shown here is derived from an EMBL/GenBank/DDBJ whole genome shotgun (WGS) entry which is preliminary data.</text>
</comment>
<dbReference type="EMBL" id="BBMT01000019">
    <property type="protein sequence ID" value="GAL37643.1"/>
    <property type="molecule type" value="Genomic_DNA"/>
</dbReference>